<proteinExistence type="predicted"/>
<gene>
    <name evidence="2" type="ORF">AaE_004373</name>
</gene>
<evidence type="ECO:0000313" key="2">
    <source>
        <dbReference type="EMBL" id="KAF0757115.1"/>
    </source>
</evidence>
<keyword evidence="1" id="KW-0040">ANK repeat</keyword>
<comment type="caution">
    <text evidence="2">The sequence shown here is derived from an EMBL/GenBank/DDBJ whole genome shotgun (WGS) entry which is preliminary data.</text>
</comment>
<dbReference type="AlphaFoldDB" id="A0A6A5AJE6"/>
<feature type="repeat" description="ANK" evidence="1">
    <location>
        <begin position="104"/>
        <end position="136"/>
    </location>
</feature>
<organism evidence="2 3">
    <name type="scientific">Aphanomyces astaci</name>
    <name type="common">Crayfish plague agent</name>
    <dbReference type="NCBI Taxonomy" id="112090"/>
    <lineage>
        <taxon>Eukaryota</taxon>
        <taxon>Sar</taxon>
        <taxon>Stramenopiles</taxon>
        <taxon>Oomycota</taxon>
        <taxon>Saprolegniomycetes</taxon>
        <taxon>Saprolegniales</taxon>
        <taxon>Verrucalvaceae</taxon>
        <taxon>Aphanomyces</taxon>
    </lineage>
</organism>
<accession>A0A6A5AJE6</accession>
<dbReference type="Proteomes" id="UP000469452">
    <property type="component" value="Unassembled WGS sequence"/>
</dbReference>
<reference evidence="2 3" key="1">
    <citation type="submission" date="2019-06" db="EMBL/GenBank/DDBJ databases">
        <title>Genomics analysis of Aphanomyces spp. identifies a new class of oomycete effector associated with host adaptation.</title>
        <authorList>
            <person name="Gaulin E."/>
        </authorList>
    </citation>
    <scope>NUCLEOTIDE SEQUENCE [LARGE SCALE GENOMIC DNA]</scope>
    <source>
        <strain evidence="2 3">E</strain>
    </source>
</reference>
<evidence type="ECO:0000313" key="3">
    <source>
        <dbReference type="Proteomes" id="UP000469452"/>
    </source>
</evidence>
<evidence type="ECO:0000256" key="1">
    <source>
        <dbReference type="PROSITE-ProRule" id="PRU00023"/>
    </source>
</evidence>
<dbReference type="VEuPathDB" id="FungiDB:H257_15830"/>
<name>A0A6A5AJE6_APHAT</name>
<dbReference type="SUPFAM" id="SSF48403">
    <property type="entry name" value="Ankyrin repeat"/>
    <property type="match status" value="1"/>
</dbReference>
<dbReference type="PROSITE" id="PS50297">
    <property type="entry name" value="ANK_REP_REGION"/>
    <property type="match status" value="1"/>
</dbReference>
<sequence length="392" mass="44673">MRPKSFNSEKWSSCHNSTQVKYTYYNNLDKLQKETFDQAVGFQISRASYLELCNRTEGRIDAIADSRTKAAKLDKHLNEKMDFFAAVEEVDRLMLVVCVGKIVLGDTLLHVAVRLGHVEIIGYWLDNGLKENVPNFRGEFAHQVCTHPAIQLLMDDVVLVHDVLGFDYEDEAKMFDTTETALLVKVVGDVRSSHPFLNKYLKIANTLADRYRSRVIHLCLPVAIDLLRENDTKAYDAKKALLAWPTTDKLHLMWDVRPCVVLQQLFWITPAWLTLSHRCSKRRFPSGNTKTTWKRTSRTSYDPYTVHHSAFAVLNPATLNRFVEDAMSACIAMADDLRLYHRDAAPVTSDVLQTFDRQIWKARLAPDADAVDDLCAHIDGVQAFVRATNLKA</sequence>
<dbReference type="EMBL" id="VJMI01010042">
    <property type="protein sequence ID" value="KAF0757115.1"/>
    <property type="molecule type" value="Genomic_DNA"/>
</dbReference>
<protein>
    <submittedName>
        <fullName evidence="2">Uncharacterized protein</fullName>
    </submittedName>
</protein>
<dbReference type="InterPro" id="IPR002110">
    <property type="entry name" value="Ankyrin_rpt"/>
</dbReference>
<dbReference type="PROSITE" id="PS50088">
    <property type="entry name" value="ANK_REPEAT"/>
    <property type="match status" value="1"/>
</dbReference>
<dbReference type="InterPro" id="IPR036770">
    <property type="entry name" value="Ankyrin_rpt-contain_sf"/>
</dbReference>